<evidence type="ECO:0000256" key="5">
    <source>
        <dbReference type="ARBA" id="ARBA00022737"/>
    </source>
</evidence>
<dbReference type="InterPro" id="IPR001881">
    <property type="entry name" value="EGF-like_Ca-bd_dom"/>
</dbReference>
<dbReference type="AlphaFoldDB" id="A0A4V6A1W8"/>
<dbReference type="SMART" id="SM00539">
    <property type="entry name" value="NIDO"/>
    <property type="match status" value="2"/>
</dbReference>
<feature type="domain" description="EGF-like" evidence="12">
    <location>
        <begin position="516"/>
        <end position="554"/>
    </location>
</feature>
<evidence type="ECO:0000256" key="8">
    <source>
        <dbReference type="PROSITE-ProRule" id="PRU00076"/>
    </source>
</evidence>
<dbReference type="InterPro" id="IPR009030">
    <property type="entry name" value="Growth_fac_rcpt_cys_sf"/>
</dbReference>
<dbReference type="InterPro" id="IPR000742">
    <property type="entry name" value="EGF"/>
</dbReference>
<feature type="domain" description="EGF-like" evidence="12">
    <location>
        <begin position="476"/>
        <end position="515"/>
    </location>
</feature>
<dbReference type="Pfam" id="PF07645">
    <property type="entry name" value="EGF_CA"/>
    <property type="match status" value="5"/>
</dbReference>
<accession>A0A4V6A1W8</accession>
<dbReference type="FunFam" id="2.10.25.10:FF:000014">
    <property type="entry name" value="Latent-transforming growth factor beta-binding protein 3"/>
    <property type="match status" value="1"/>
</dbReference>
<keyword evidence="5" id="KW-0677">Repeat</keyword>
<dbReference type="GO" id="GO:0005509">
    <property type="term" value="F:calcium ion binding"/>
    <property type="evidence" value="ECO:0007669"/>
    <property type="project" value="InterPro"/>
</dbReference>
<keyword evidence="6 8" id="KW-1015">Disulfide bond</keyword>
<dbReference type="PROSITE" id="PS51220">
    <property type="entry name" value="NIDO"/>
    <property type="match status" value="2"/>
</dbReference>
<evidence type="ECO:0000259" key="12">
    <source>
        <dbReference type="PROSITE" id="PS50026"/>
    </source>
</evidence>
<dbReference type="PROSITE" id="PS50026">
    <property type="entry name" value="EGF_3"/>
    <property type="match status" value="6"/>
</dbReference>
<evidence type="ECO:0000256" key="3">
    <source>
        <dbReference type="ARBA" id="ARBA00022536"/>
    </source>
</evidence>
<evidence type="ECO:0000256" key="9">
    <source>
        <dbReference type="SAM" id="MobiDB-lite"/>
    </source>
</evidence>
<dbReference type="InterPro" id="IPR024731">
    <property type="entry name" value="NELL2-like_EGF"/>
</dbReference>
<gene>
    <name evidence="14" type="ORF">L596_018039</name>
</gene>
<feature type="domain" description="EGF-like" evidence="12">
    <location>
        <begin position="908"/>
        <end position="948"/>
    </location>
</feature>
<keyword evidence="7" id="KW-0325">Glycoprotein</keyword>
<keyword evidence="2" id="KW-0964">Secreted</keyword>
<comment type="subcellular location">
    <subcellularLocation>
        <location evidence="1">Secreted</location>
    </subcellularLocation>
</comment>
<feature type="disulfide bond" evidence="8">
    <location>
        <begin position="526"/>
        <end position="543"/>
    </location>
</feature>
<dbReference type="PANTHER" id="PTHR24050">
    <property type="entry name" value="PA14 DOMAIN-CONTAINING PROTEIN"/>
    <property type="match status" value="1"/>
</dbReference>
<name>A0A4V6A1W8_STECR</name>
<sequence length="1153" mass="126370">MWRQVRTLFSGLVILFVFLASASHAQHPFREHQRYKRQFDASHAPQIDLNITVPYIFSARLYPFGQAREDFVIAGDTQAVRLKTPLKFIGKSYNIIFIKRDGAIVFKQDPVKPAPLPRDEPVIAAYWMPTKGGKVYYRETEDPTILNLAQSEVNIQYRYGNAFKPSSVLIVTWENTTDANEHYNQNGNIFQMALIMGPSGCFAHVVYSKLSTNNDAIAGFSGTGGAGAFSLPGSGAAEALQLSEKSDIGIPGEWLFRLDDSQVFLCGAGFKGLECIDPCDANQWYLDCSRSCHCESGNSCNSEDGACPDGKCSPGWRGASICDQDIDECAENLSNCPEEQPDCLNTPGAFMCICFEYDNKTNSCKGANKPKIIQENLIPVPVLPIQPNLLPISTQKMAPPTTTRSKPSSLSSALPTAPTTTPAPTVAFTTLAPLTIRPSLGTRAPTCRNCDRNAQCVNGDCVCVAGWTGDGKSCRDVDECLEQAACGPHAQCENAPGSYHCICNSGFTAVEGGCVDLNECDEGVVCNGGNTSMCINTEGGFECRCREGYTGHPDGPQGCIDVNECDLTESYCGANAMCHNRPGSFLCECFEGYEKDESGQCVDMNECMHEPCDKAAVCMNLEGSFQCTCIDGFIGNGVECRETILYPMDREATSLPSQINALMPFKFVSPLKLFGNLYDTGYISGNGVISFDRPFHEPINSARQTRSVAFFPMHTVYNLTQGEVSFRQVSEGDAGDYGLLTRSSLSVQNRFHLLGFKTKSLYIVTFNEVHEAGSDKRNTFQVVFAQGENATFVTFLYEELESAQNGVAGVSFPGGFMDLPTELLLDNSNIGQKGKWLFRVDQTEDIGRCPAGLLSPPLCQQDCPIGTWGFDCESKCHCADAFPCDFSTGFCSNTKCAKGYTGSNCYDDIDECALELHNCSKYASCLNSRGSYDCKCNDNYYGNGFNCSVVDNCFVRFGEYCSGNARCDETNPDAPECICNDGFHGDGLICLQIQVEGGAIPKTTIRVPPPRPSTKSNDLESREEDKPFMMKEWITEKPDSLTTKAPPRRIEQPVGKDYHDVDNEIIADGHEEESTADMASLNILLAVFIFGSIWLVVMIVLIAVYCYKRTRSSSRKLDTRLPAAWRSADAYRSMNSNFYMAPQGAQMPAASHY</sequence>
<reference evidence="14 15" key="1">
    <citation type="journal article" date="2015" name="Genome Biol.">
        <title>Comparative genomics of Steinernema reveals deeply conserved gene regulatory networks.</title>
        <authorList>
            <person name="Dillman A.R."/>
            <person name="Macchietto M."/>
            <person name="Porter C.F."/>
            <person name="Rogers A."/>
            <person name="Williams B."/>
            <person name="Antoshechkin I."/>
            <person name="Lee M.M."/>
            <person name="Goodwin Z."/>
            <person name="Lu X."/>
            <person name="Lewis E.E."/>
            <person name="Goodrich-Blair H."/>
            <person name="Stock S.P."/>
            <person name="Adams B.J."/>
            <person name="Sternberg P.W."/>
            <person name="Mortazavi A."/>
        </authorList>
    </citation>
    <scope>NUCLEOTIDE SEQUENCE [LARGE SCALE GENOMIC DNA]</scope>
    <source>
        <strain evidence="14 15">ALL</strain>
    </source>
</reference>
<evidence type="ECO:0000313" key="15">
    <source>
        <dbReference type="Proteomes" id="UP000298663"/>
    </source>
</evidence>
<feature type="domain" description="NIDO" evidence="13">
    <location>
        <begin position="712"/>
        <end position="843"/>
    </location>
</feature>
<dbReference type="GO" id="GO:0007160">
    <property type="term" value="P:cell-matrix adhesion"/>
    <property type="evidence" value="ECO:0007669"/>
    <property type="project" value="InterPro"/>
</dbReference>
<keyword evidence="3 8" id="KW-0245">EGF-like domain</keyword>
<feature type="domain" description="EGF-like" evidence="12">
    <location>
        <begin position="603"/>
        <end position="641"/>
    </location>
</feature>
<dbReference type="OrthoDB" id="10045365at2759"/>
<dbReference type="GO" id="GO:0005576">
    <property type="term" value="C:extracellular region"/>
    <property type="evidence" value="ECO:0007669"/>
    <property type="project" value="UniProtKB-SubCell"/>
</dbReference>
<dbReference type="EMBL" id="AZBU02000005">
    <property type="protein sequence ID" value="TKR76985.1"/>
    <property type="molecule type" value="Genomic_DNA"/>
</dbReference>
<dbReference type="InterPro" id="IPR049883">
    <property type="entry name" value="NOTCH1_EGF-like"/>
</dbReference>
<evidence type="ECO:0000256" key="6">
    <source>
        <dbReference type="ARBA" id="ARBA00023157"/>
    </source>
</evidence>
<keyword evidence="10" id="KW-1133">Transmembrane helix</keyword>
<evidence type="ECO:0008006" key="16">
    <source>
        <dbReference type="Google" id="ProtNLM"/>
    </source>
</evidence>
<evidence type="ECO:0000313" key="14">
    <source>
        <dbReference type="EMBL" id="TKR76985.1"/>
    </source>
</evidence>
<keyword evidence="10" id="KW-0472">Membrane</keyword>
<feature type="domain" description="EGF-like" evidence="12">
    <location>
        <begin position="561"/>
        <end position="599"/>
    </location>
</feature>
<evidence type="ECO:0000256" key="4">
    <source>
        <dbReference type="ARBA" id="ARBA00022729"/>
    </source>
</evidence>
<dbReference type="GO" id="GO:0071944">
    <property type="term" value="C:cell periphery"/>
    <property type="evidence" value="ECO:0007669"/>
    <property type="project" value="UniProtKB-ARBA"/>
</dbReference>
<comment type="caution">
    <text evidence="8">Lacks conserved residue(s) required for the propagation of feature annotation.</text>
</comment>
<dbReference type="InterPro" id="IPR018097">
    <property type="entry name" value="EGF_Ca-bd_CS"/>
</dbReference>
<proteinExistence type="predicted"/>
<organism evidence="14 15">
    <name type="scientific">Steinernema carpocapsae</name>
    <name type="common">Entomopathogenic nematode</name>
    <dbReference type="NCBI Taxonomy" id="34508"/>
    <lineage>
        <taxon>Eukaryota</taxon>
        <taxon>Metazoa</taxon>
        <taxon>Ecdysozoa</taxon>
        <taxon>Nematoda</taxon>
        <taxon>Chromadorea</taxon>
        <taxon>Rhabditida</taxon>
        <taxon>Tylenchina</taxon>
        <taxon>Panagrolaimomorpha</taxon>
        <taxon>Strongyloidoidea</taxon>
        <taxon>Steinernematidae</taxon>
        <taxon>Steinernema</taxon>
    </lineage>
</organism>
<dbReference type="FunFam" id="2.10.25.10:FF:000038">
    <property type="entry name" value="Fibrillin 2"/>
    <property type="match status" value="3"/>
</dbReference>
<protein>
    <recommendedName>
        <fullName evidence="16">EGF-like domain-containing protein</fullName>
    </recommendedName>
</protein>
<keyword evidence="4 11" id="KW-0732">Signal</keyword>
<dbReference type="Gene3D" id="2.10.25.10">
    <property type="entry name" value="Laminin"/>
    <property type="match status" value="8"/>
</dbReference>
<comment type="caution">
    <text evidence="14">The sequence shown here is derived from an EMBL/GenBank/DDBJ whole genome shotgun (WGS) entry which is preliminary data.</text>
</comment>
<dbReference type="InterPro" id="IPR003886">
    <property type="entry name" value="NIDO_dom"/>
</dbReference>
<feature type="domain" description="NIDO" evidence="13">
    <location>
        <begin position="121"/>
        <end position="261"/>
    </location>
</feature>
<dbReference type="InterPro" id="IPR052235">
    <property type="entry name" value="Nephronectin_domain"/>
</dbReference>
<dbReference type="PROSITE" id="PS01187">
    <property type="entry name" value="EGF_CA"/>
    <property type="match status" value="3"/>
</dbReference>
<evidence type="ECO:0000256" key="10">
    <source>
        <dbReference type="SAM" id="Phobius"/>
    </source>
</evidence>
<dbReference type="SUPFAM" id="SSF57184">
    <property type="entry name" value="Growth factor receptor domain"/>
    <property type="match status" value="2"/>
</dbReference>
<dbReference type="PROSITE" id="PS00010">
    <property type="entry name" value="ASX_HYDROXYL"/>
    <property type="match status" value="5"/>
</dbReference>
<dbReference type="PANTHER" id="PTHR24050:SF25">
    <property type="entry name" value="COMPLEMENT COMPONENT C1Q RECEPTOR"/>
    <property type="match status" value="1"/>
</dbReference>
<feature type="chain" id="PRO_5020742010" description="EGF-like domain-containing protein" evidence="11">
    <location>
        <begin position="26"/>
        <end position="1153"/>
    </location>
</feature>
<feature type="region of interest" description="Disordered" evidence="9">
    <location>
        <begin position="1002"/>
        <end position="1024"/>
    </location>
</feature>
<evidence type="ECO:0000256" key="1">
    <source>
        <dbReference type="ARBA" id="ARBA00004613"/>
    </source>
</evidence>
<feature type="region of interest" description="Disordered" evidence="9">
    <location>
        <begin position="393"/>
        <end position="424"/>
    </location>
</feature>
<feature type="domain" description="EGF-like" evidence="12">
    <location>
        <begin position="949"/>
        <end position="991"/>
    </location>
</feature>
<evidence type="ECO:0000256" key="11">
    <source>
        <dbReference type="SAM" id="SignalP"/>
    </source>
</evidence>
<dbReference type="SMART" id="SM00181">
    <property type="entry name" value="EGF"/>
    <property type="match status" value="8"/>
</dbReference>
<feature type="compositionally biased region" description="Low complexity" evidence="9">
    <location>
        <begin position="398"/>
        <end position="424"/>
    </location>
</feature>
<dbReference type="SMART" id="SM00179">
    <property type="entry name" value="EGF_CA"/>
    <property type="match status" value="6"/>
</dbReference>
<dbReference type="CDD" id="cd00054">
    <property type="entry name" value="EGF_CA"/>
    <property type="match status" value="5"/>
</dbReference>
<reference evidence="14 15" key="2">
    <citation type="journal article" date="2019" name="G3 (Bethesda)">
        <title>Hybrid Assembly of the Genome of the Entomopathogenic Nematode Steinernema carpocapsae Identifies the X-Chromosome.</title>
        <authorList>
            <person name="Serra L."/>
            <person name="Macchietto M."/>
            <person name="Macias-Munoz A."/>
            <person name="McGill C.J."/>
            <person name="Rodriguez I.M."/>
            <person name="Rodriguez B."/>
            <person name="Murad R."/>
            <person name="Mortazavi A."/>
        </authorList>
    </citation>
    <scope>NUCLEOTIDE SEQUENCE [LARGE SCALE GENOMIC DNA]</scope>
    <source>
        <strain evidence="14 15">ALL</strain>
    </source>
</reference>
<feature type="transmembrane region" description="Helical" evidence="10">
    <location>
        <begin position="1083"/>
        <end position="1107"/>
    </location>
</feature>
<evidence type="ECO:0000256" key="2">
    <source>
        <dbReference type="ARBA" id="ARBA00022525"/>
    </source>
</evidence>
<dbReference type="Pfam" id="PF12947">
    <property type="entry name" value="EGF_3"/>
    <property type="match status" value="1"/>
</dbReference>
<dbReference type="Gene3D" id="2.170.300.10">
    <property type="entry name" value="Tie2 ligand-binding domain superfamily"/>
    <property type="match status" value="2"/>
</dbReference>
<evidence type="ECO:0000259" key="13">
    <source>
        <dbReference type="PROSITE" id="PS51220"/>
    </source>
</evidence>
<evidence type="ECO:0000256" key="7">
    <source>
        <dbReference type="ARBA" id="ARBA00023180"/>
    </source>
</evidence>
<keyword evidence="15" id="KW-1185">Reference proteome</keyword>
<dbReference type="Proteomes" id="UP000298663">
    <property type="component" value="Unassembled WGS sequence"/>
</dbReference>
<dbReference type="Pfam" id="PF06119">
    <property type="entry name" value="NIDO"/>
    <property type="match status" value="2"/>
</dbReference>
<feature type="signal peptide" evidence="11">
    <location>
        <begin position="1"/>
        <end position="25"/>
    </location>
</feature>
<keyword evidence="10" id="KW-0812">Transmembrane</keyword>
<dbReference type="PROSITE" id="PS01186">
    <property type="entry name" value="EGF_2"/>
    <property type="match status" value="3"/>
</dbReference>
<dbReference type="SUPFAM" id="SSF57196">
    <property type="entry name" value="EGF/Laminin"/>
    <property type="match status" value="2"/>
</dbReference>
<dbReference type="InterPro" id="IPR000152">
    <property type="entry name" value="EGF-type_Asp/Asn_hydroxyl_site"/>
</dbReference>